<dbReference type="EMBL" id="AEUZ02000001">
    <property type="protein sequence ID" value="EHJ55608.1"/>
    <property type="molecule type" value="Genomic_DNA"/>
</dbReference>
<organism evidence="4 5">
    <name type="scientific">Streptococcus urinalis 2285-97</name>
    <dbReference type="NCBI Taxonomy" id="764291"/>
    <lineage>
        <taxon>Bacteria</taxon>
        <taxon>Bacillati</taxon>
        <taxon>Bacillota</taxon>
        <taxon>Bacilli</taxon>
        <taxon>Lactobacillales</taxon>
        <taxon>Streptococcaceae</taxon>
        <taxon>Streptococcus</taxon>
    </lineage>
</organism>
<dbReference type="InterPro" id="IPR006016">
    <property type="entry name" value="UspA"/>
</dbReference>
<dbReference type="InterPro" id="IPR014729">
    <property type="entry name" value="Rossmann-like_a/b/a_fold"/>
</dbReference>
<dbReference type="PIRSF" id="PIRSF006276">
    <property type="entry name" value="UspA"/>
    <property type="match status" value="1"/>
</dbReference>
<dbReference type="SUPFAM" id="SSF52402">
    <property type="entry name" value="Adenine nucleotide alpha hydrolases-like"/>
    <property type="match status" value="1"/>
</dbReference>
<comment type="caution">
    <text evidence="4">The sequence shown here is derived from an EMBL/GenBank/DDBJ whole genome shotgun (WGS) entry which is preliminary data.</text>
</comment>
<evidence type="ECO:0000313" key="4">
    <source>
        <dbReference type="EMBL" id="EHJ55608.1"/>
    </source>
</evidence>
<dbReference type="Gene3D" id="3.40.50.620">
    <property type="entry name" value="HUPs"/>
    <property type="match status" value="1"/>
</dbReference>
<dbReference type="Proteomes" id="UP000005388">
    <property type="component" value="Unassembled WGS sequence"/>
</dbReference>
<dbReference type="RefSeq" id="WP_006738403.1">
    <property type="nucleotide sequence ID" value="NZ_AEUZ02000001.1"/>
</dbReference>
<reference evidence="4 5" key="1">
    <citation type="journal article" date="2014" name="Int. J. Syst. Evol. Microbiol.">
        <title>Phylogenomics and the dynamic genome evolution of the genus Streptococcus.</title>
        <authorList>
            <consortium name="The Broad Institute Genome Sequencing Platform"/>
            <person name="Richards V.P."/>
            <person name="Palmer S.R."/>
            <person name="Pavinski Bitar P.D."/>
            <person name="Qin X."/>
            <person name="Weinstock G.M."/>
            <person name="Highlander S.K."/>
            <person name="Town C.D."/>
            <person name="Burne R.A."/>
            <person name="Stanhope M.J."/>
        </authorList>
    </citation>
    <scope>NUCLEOTIDE SEQUENCE [LARGE SCALE GENOMIC DNA]</scope>
    <source>
        <strain evidence="4 5">2285-97</strain>
    </source>
</reference>
<dbReference type="PRINTS" id="PR01438">
    <property type="entry name" value="UNVRSLSTRESS"/>
</dbReference>
<proteinExistence type="inferred from homology"/>
<dbReference type="AlphaFoldDB" id="G5KC72"/>
<evidence type="ECO:0000256" key="2">
    <source>
        <dbReference type="PIRNR" id="PIRNR006276"/>
    </source>
</evidence>
<evidence type="ECO:0000313" key="5">
    <source>
        <dbReference type="Proteomes" id="UP000005388"/>
    </source>
</evidence>
<dbReference type="eggNOG" id="COG0589">
    <property type="taxonomic scope" value="Bacteria"/>
</dbReference>
<feature type="domain" description="UspA" evidence="3">
    <location>
        <begin position="5"/>
        <end position="144"/>
    </location>
</feature>
<dbReference type="CDD" id="cd00293">
    <property type="entry name" value="USP-like"/>
    <property type="match status" value="1"/>
</dbReference>
<evidence type="ECO:0000256" key="1">
    <source>
        <dbReference type="ARBA" id="ARBA00008791"/>
    </source>
</evidence>
<name>G5KC72_9STRE</name>
<dbReference type="PANTHER" id="PTHR46268:SF6">
    <property type="entry name" value="UNIVERSAL STRESS PROTEIN UP12"/>
    <property type="match status" value="1"/>
</dbReference>
<protein>
    <recommendedName>
        <fullName evidence="2">Universal stress protein</fullName>
    </recommendedName>
</protein>
<dbReference type="PANTHER" id="PTHR46268">
    <property type="entry name" value="STRESS RESPONSE PROTEIN NHAX"/>
    <property type="match status" value="1"/>
</dbReference>
<gene>
    <name evidence="4" type="ORF">STRUR_0386</name>
</gene>
<accession>G5KC72</accession>
<comment type="similarity">
    <text evidence="1 2">Belongs to the universal stress protein A family.</text>
</comment>
<evidence type="ECO:0000259" key="3">
    <source>
        <dbReference type="Pfam" id="PF00582"/>
    </source>
</evidence>
<dbReference type="InterPro" id="IPR006015">
    <property type="entry name" value="Universal_stress_UspA"/>
</dbReference>
<dbReference type="GO" id="GO:0005737">
    <property type="term" value="C:cytoplasm"/>
    <property type="evidence" value="ECO:0007669"/>
    <property type="project" value="UniProtKB-SubCell"/>
</dbReference>
<dbReference type="Pfam" id="PF00582">
    <property type="entry name" value="Usp"/>
    <property type="match status" value="1"/>
</dbReference>
<keyword evidence="5" id="KW-1185">Reference proteome</keyword>
<keyword evidence="2" id="KW-0963">Cytoplasm</keyword>
<sequence>MSETYQRIMVAVDGSYESELAVEKAINVALRNRATLLLVHVIDTNAYRGEFLMSDYDFNEQIKHSDEVLSHYASIAREKGLSDIKCITEIGNPNTLLAKDIPQKEKADLIMVGATGMNTFERLLVGSTSEYLLRHSQLDVLVVRDGKKTF</sequence>
<comment type="subcellular location">
    <subcellularLocation>
        <location evidence="2">Cytoplasm</location>
    </subcellularLocation>
</comment>
<dbReference type="STRING" id="764291.STRUR_0386"/>